<dbReference type="GO" id="GO:0005737">
    <property type="term" value="C:cytoplasm"/>
    <property type="evidence" value="ECO:0007669"/>
    <property type="project" value="UniProtKB-SubCell"/>
</dbReference>
<dbReference type="InterPro" id="IPR009057">
    <property type="entry name" value="Homeodomain-like_sf"/>
</dbReference>
<evidence type="ECO:0000256" key="3">
    <source>
        <dbReference type="ARBA" id="ARBA00022490"/>
    </source>
</evidence>
<keyword evidence="12" id="KW-0804">Transcription</keyword>
<evidence type="ECO:0000256" key="13">
    <source>
        <dbReference type="ARBA" id="ARBA00023231"/>
    </source>
</evidence>
<dbReference type="SMART" id="SM00382">
    <property type="entry name" value="AAA"/>
    <property type="match status" value="1"/>
</dbReference>
<dbReference type="GO" id="GO:0005524">
    <property type="term" value="F:ATP binding"/>
    <property type="evidence" value="ECO:0007669"/>
    <property type="project" value="UniProtKB-KW"/>
</dbReference>
<evidence type="ECO:0000313" key="21">
    <source>
        <dbReference type="Proteomes" id="UP000178735"/>
    </source>
</evidence>
<dbReference type="FunFam" id="3.40.50.2300:FF:000018">
    <property type="entry name" value="DNA-binding transcriptional regulator NtrC"/>
    <property type="match status" value="1"/>
</dbReference>
<evidence type="ECO:0000256" key="15">
    <source>
        <dbReference type="ARBA" id="ARBA00031910"/>
    </source>
</evidence>
<dbReference type="Pfam" id="PF02954">
    <property type="entry name" value="HTH_8"/>
    <property type="match status" value="1"/>
</dbReference>
<keyword evidence="6" id="KW-0547">Nucleotide-binding</keyword>
<evidence type="ECO:0000259" key="19">
    <source>
        <dbReference type="PROSITE" id="PS50110"/>
    </source>
</evidence>
<dbReference type="Gene3D" id="3.40.50.2300">
    <property type="match status" value="1"/>
</dbReference>
<feature type="modified residue" description="4-aspartylphosphate" evidence="16">
    <location>
        <position position="57"/>
    </location>
</feature>
<evidence type="ECO:0000256" key="2">
    <source>
        <dbReference type="ARBA" id="ARBA00019059"/>
    </source>
</evidence>
<name>A0A1F7WNA6_9BACT</name>
<feature type="region of interest" description="Disordered" evidence="17">
    <location>
        <begin position="406"/>
        <end position="451"/>
    </location>
</feature>
<dbReference type="Proteomes" id="UP000178735">
    <property type="component" value="Unassembled WGS sequence"/>
</dbReference>
<comment type="subcellular location">
    <subcellularLocation>
        <location evidence="1">Cytoplasm</location>
    </subcellularLocation>
</comment>
<organism evidence="20 21">
    <name type="scientific">Candidatus Wallbacteria bacterium GWC2_49_35</name>
    <dbReference type="NCBI Taxonomy" id="1817813"/>
    <lineage>
        <taxon>Bacteria</taxon>
        <taxon>Candidatus Walliibacteriota</taxon>
    </lineage>
</organism>
<dbReference type="InterPro" id="IPR025944">
    <property type="entry name" value="Sigma_54_int_dom_CS"/>
</dbReference>
<feature type="compositionally biased region" description="Low complexity" evidence="17">
    <location>
        <begin position="406"/>
        <end position="417"/>
    </location>
</feature>
<keyword evidence="4" id="KW-0678">Repressor</keyword>
<evidence type="ECO:0000256" key="12">
    <source>
        <dbReference type="ARBA" id="ARBA00023163"/>
    </source>
</evidence>
<dbReference type="PANTHER" id="PTHR32071">
    <property type="entry name" value="TRANSCRIPTIONAL REGULATORY PROTEIN"/>
    <property type="match status" value="1"/>
</dbReference>
<sequence length="529" mass="58930">MNSVQKPKILVADDENTIRLAFENLLTTNNYEPILARDGVEALELFKKHKPPVCVIDIKMPGMNGLELLKEIKKVKENTFVIVVTAFADMEKTIEAMKSGAYDFLKKPFDNDNILMLIKKAYSAYDLITTSVPAAQSESVLSASASEFRIIGNSPKMQEVYKLIGKISDSHVAVMITGESGSGKEIIARVIHANSPRAEKAFIAINCSAIPETLIESELFGHEKGSFTGAINKKIGKFELASGGTLFLDEVAEMGLEMQTKFLRVLQEKEIVRVGGNEVVKVDPRIIAATNIDLEKALTEGKLREDLYHRLKVISIHIPSLRERREDIKSLADYFIETYNKELNKKILSVSPEVMEFFFKYDWPGNIRELKNVVESAVAICRDNTLLLEHIPAEIVARYEGRRLASSQPAADSQSQSKIPALESLKTETPDPNAAGEIQDETETAGTQGQEEELLSKIEALTSQLITVKLSAMGNIEKTDFYDEVINQLEKILIAGVLKKFKGNQVKTSKFLGINRNTLRTKIEKYSIS</sequence>
<feature type="domain" description="Response regulatory" evidence="19">
    <location>
        <begin position="8"/>
        <end position="122"/>
    </location>
</feature>
<dbReference type="GO" id="GO:0006355">
    <property type="term" value="P:regulation of DNA-templated transcription"/>
    <property type="evidence" value="ECO:0007669"/>
    <property type="project" value="InterPro"/>
</dbReference>
<dbReference type="InterPro" id="IPR011006">
    <property type="entry name" value="CheY-like_superfamily"/>
</dbReference>
<dbReference type="InterPro" id="IPR025662">
    <property type="entry name" value="Sigma_54_int_dom_ATP-bd_1"/>
</dbReference>
<dbReference type="PROSITE" id="PS00688">
    <property type="entry name" value="SIGMA54_INTERACT_3"/>
    <property type="match status" value="1"/>
</dbReference>
<dbReference type="SUPFAM" id="SSF52540">
    <property type="entry name" value="P-loop containing nucleoside triphosphate hydrolases"/>
    <property type="match status" value="1"/>
</dbReference>
<dbReference type="InterPro" id="IPR001789">
    <property type="entry name" value="Sig_transdc_resp-reg_receiver"/>
</dbReference>
<keyword evidence="5 16" id="KW-0597">Phosphoprotein</keyword>
<evidence type="ECO:0000256" key="1">
    <source>
        <dbReference type="ARBA" id="ARBA00004496"/>
    </source>
</evidence>
<dbReference type="SUPFAM" id="SSF52172">
    <property type="entry name" value="CheY-like"/>
    <property type="match status" value="1"/>
</dbReference>
<dbReference type="InterPro" id="IPR002197">
    <property type="entry name" value="HTH_Fis"/>
</dbReference>
<dbReference type="STRING" id="1817813.A2008_04400"/>
<keyword evidence="11" id="KW-0010">Activator</keyword>
<dbReference type="GO" id="GO:0043565">
    <property type="term" value="F:sequence-specific DNA binding"/>
    <property type="evidence" value="ECO:0007669"/>
    <property type="project" value="InterPro"/>
</dbReference>
<keyword evidence="10" id="KW-0238">DNA-binding</keyword>
<evidence type="ECO:0000256" key="6">
    <source>
        <dbReference type="ARBA" id="ARBA00022741"/>
    </source>
</evidence>
<evidence type="ECO:0000256" key="5">
    <source>
        <dbReference type="ARBA" id="ARBA00022553"/>
    </source>
</evidence>
<keyword evidence="8" id="KW-0902">Two-component regulatory system</keyword>
<dbReference type="FunFam" id="3.40.50.300:FF:000006">
    <property type="entry name" value="DNA-binding transcriptional regulator NtrC"/>
    <property type="match status" value="1"/>
</dbReference>
<gene>
    <name evidence="20" type="ORF">A2008_04400</name>
</gene>
<evidence type="ECO:0000256" key="7">
    <source>
        <dbReference type="ARBA" id="ARBA00022840"/>
    </source>
</evidence>
<dbReference type="PROSITE" id="PS00675">
    <property type="entry name" value="SIGMA54_INTERACT_1"/>
    <property type="match status" value="1"/>
</dbReference>
<dbReference type="InterPro" id="IPR002078">
    <property type="entry name" value="Sigma_54_int"/>
</dbReference>
<proteinExistence type="predicted"/>
<dbReference type="Gene3D" id="3.40.50.300">
    <property type="entry name" value="P-loop containing nucleotide triphosphate hydrolases"/>
    <property type="match status" value="1"/>
</dbReference>
<dbReference type="CDD" id="cd00009">
    <property type="entry name" value="AAA"/>
    <property type="match status" value="1"/>
</dbReference>
<evidence type="ECO:0000313" key="20">
    <source>
        <dbReference type="EMBL" id="OGM03495.1"/>
    </source>
</evidence>
<keyword evidence="7" id="KW-0067">ATP-binding</keyword>
<dbReference type="PROSITE" id="PS50110">
    <property type="entry name" value="RESPONSE_REGULATORY"/>
    <property type="match status" value="1"/>
</dbReference>
<keyword evidence="13" id="KW-0535">Nitrogen fixation</keyword>
<dbReference type="Pfam" id="PF00158">
    <property type="entry name" value="Sigma54_activat"/>
    <property type="match status" value="1"/>
</dbReference>
<dbReference type="PANTHER" id="PTHR32071:SF95">
    <property type="entry name" value="DNA-BINDING TRANSCRIPTIONAL REGULATOR NTRC"/>
    <property type="match status" value="1"/>
</dbReference>
<dbReference type="AlphaFoldDB" id="A0A1F7WNA6"/>
<evidence type="ECO:0000256" key="17">
    <source>
        <dbReference type="SAM" id="MobiDB-lite"/>
    </source>
</evidence>
<accession>A0A1F7WNA6</accession>
<dbReference type="PROSITE" id="PS00676">
    <property type="entry name" value="SIGMA54_INTERACT_2"/>
    <property type="match status" value="1"/>
</dbReference>
<evidence type="ECO:0000256" key="8">
    <source>
        <dbReference type="ARBA" id="ARBA00023012"/>
    </source>
</evidence>
<dbReference type="Pfam" id="PF25601">
    <property type="entry name" value="AAA_lid_14"/>
    <property type="match status" value="1"/>
</dbReference>
<dbReference type="SMART" id="SM00448">
    <property type="entry name" value="REC"/>
    <property type="match status" value="1"/>
</dbReference>
<keyword evidence="9" id="KW-0805">Transcription regulation</keyword>
<keyword evidence="3" id="KW-0963">Cytoplasm</keyword>
<dbReference type="InterPro" id="IPR027417">
    <property type="entry name" value="P-loop_NTPase"/>
</dbReference>
<dbReference type="SUPFAM" id="SSF46689">
    <property type="entry name" value="Homeodomain-like"/>
    <property type="match status" value="1"/>
</dbReference>
<evidence type="ECO:0000256" key="16">
    <source>
        <dbReference type="PROSITE-ProRule" id="PRU00169"/>
    </source>
</evidence>
<evidence type="ECO:0000259" key="18">
    <source>
        <dbReference type="PROSITE" id="PS50045"/>
    </source>
</evidence>
<evidence type="ECO:0000256" key="4">
    <source>
        <dbReference type="ARBA" id="ARBA00022491"/>
    </source>
</evidence>
<dbReference type="EMBL" id="MGFH01000164">
    <property type="protein sequence ID" value="OGM03495.1"/>
    <property type="molecule type" value="Genomic_DNA"/>
</dbReference>
<protein>
    <recommendedName>
        <fullName evidence="2">DNA-binding transcriptional regulator NtrC</fullName>
    </recommendedName>
    <alternativeName>
        <fullName evidence="14">Nitrogen regulation protein NR(I)</fullName>
    </alternativeName>
    <alternativeName>
        <fullName evidence="15">Nitrogen regulator I</fullName>
    </alternativeName>
</protein>
<dbReference type="Gene3D" id="1.10.8.60">
    <property type="match status" value="1"/>
</dbReference>
<dbReference type="PRINTS" id="PR01590">
    <property type="entry name" value="HTHFIS"/>
</dbReference>
<dbReference type="InterPro" id="IPR025943">
    <property type="entry name" value="Sigma_54_int_dom_ATP-bd_2"/>
</dbReference>
<dbReference type="Pfam" id="PF00072">
    <property type="entry name" value="Response_reg"/>
    <property type="match status" value="1"/>
</dbReference>
<evidence type="ECO:0000256" key="14">
    <source>
        <dbReference type="ARBA" id="ARBA00029881"/>
    </source>
</evidence>
<comment type="caution">
    <text evidence="20">The sequence shown here is derived from an EMBL/GenBank/DDBJ whole genome shotgun (WGS) entry which is preliminary data.</text>
</comment>
<feature type="domain" description="Sigma-54 factor interaction" evidence="18">
    <location>
        <begin position="150"/>
        <end position="379"/>
    </location>
</feature>
<dbReference type="InterPro" id="IPR003593">
    <property type="entry name" value="AAA+_ATPase"/>
</dbReference>
<evidence type="ECO:0000256" key="11">
    <source>
        <dbReference type="ARBA" id="ARBA00023159"/>
    </source>
</evidence>
<dbReference type="GO" id="GO:0000160">
    <property type="term" value="P:phosphorelay signal transduction system"/>
    <property type="evidence" value="ECO:0007669"/>
    <property type="project" value="UniProtKB-KW"/>
</dbReference>
<reference evidence="20 21" key="1">
    <citation type="journal article" date="2016" name="Nat. Commun.">
        <title>Thousands of microbial genomes shed light on interconnected biogeochemical processes in an aquifer system.</title>
        <authorList>
            <person name="Anantharaman K."/>
            <person name="Brown C.T."/>
            <person name="Hug L.A."/>
            <person name="Sharon I."/>
            <person name="Castelle C.J."/>
            <person name="Probst A.J."/>
            <person name="Thomas B.C."/>
            <person name="Singh A."/>
            <person name="Wilkins M.J."/>
            <person name="Karaoz U."/>
            <person name="Brodie E.L."/>
            <person name="Williams K.H."/>
            <person name="Hubbard S.S."/>
            <person name="Banfield J.F."/>
        </authorList>
    </citation>
    <scope>NUCLEOTIDE SEQUENCE [LARGE SCALE GENOMIC DNA]</scope>
</reference>
<dbReference type="Gene3D" id="1.10.10.60">
    <property type="entry name" value="Homeodomain-like"/>
    <property type="match status" value="1"/>
</dbReference>
<dbReference type="PROSITE" id="PS50045">
    <property type="entry name" value="SIGMA54_INTERACT_4"/>
    <property type="match status" value="1"/>
</dbReference>
<evidence type="ECO:0000256" key="9">
    <source>
        <dbReference type="ARBA" id="ARBA00023015"/>
    </source>
</evidence>
<evidence type="ECO:0000256" key="10">
    <source>
        <dbReference type="ARBA" id="ARBA00023125"/>
    </source>
</evidence>
<dbReference type="InterPro" id="IPR058031">
    <property type="entry name" value="AAA_lid_NorR"/>
</dbReference>